<accession>A0A4Q7U3L0</accession>
<dbReference type="EMBL" id="SHKI01000003">
    <property type="protein sequence ID" value="RZT66772.1"/>
    <property type="molecule type" value="Genomic_DNA"/>
</dbReference>
<keyword evidence="2" id="KW-1185">Reference proteome</keyword>
<dbReference type="AlphaFoldDB" id="A0A4Q7U3L0"/>
<evidence type="ECO:0000313" key="2">
    <source>
        <dbReference type="Proteomes" id="UP000291832"/>
    </source>
</evidence>
<proteinExistence type="predicted"/>
<sequence>MSVQASADWCAQAGGVAICGTSMKEHSRESQGDKWCFVCRKRHEFWWVVTVPDGLSYYGPEAGMEGVAKWCSDLFPGWVRGPIDE</sequence>
<protein>
    <submittedName>
        <fullName evidence="1">Uncharacterized protein</fullName>
    </submittedName>
</protein>
<name>A0A4Q7U3L0_9MICO</name>
<gene>
    <name evidence="1" type="ORF">EV139_0899</name>
</gene>
<evidence type="ECO:0000313" key="1">
    <source>
        <dbReference type="EMBL" id="RZT66772.1"/>
    </source>
</evidence>
<reference evidence="1 2" key="1">
    <citation type="journal article" date="2015" name="Stand. Genomic Sci.">
        <title>Genomic Encyclopedia of Bacterial and Archaeal Type Strains, Phase III: the genomes of soil and plant-associated and newly described type strains.</title>
        <authorList>
            <person name="Whitman W.B."/>
            <person name="Woyke T."/>
            <person name="Klenk H.P."/>
            <person name="Zhou Y."/>
            <person name="Lilburn T.G."/>
            <person name="Beck B.J."/>
            <person name="De Vos P."/>
            <person name="Vandamme P."/>
            <person name="Eisen J.A."/>
            <person name="Garrity G."/>
            <person name="Hugenholtz P."/>
            <person name="Kyrpides N.C."/>
        </authorList>
    </citation>
    <scope>NUCLEOTIDE SEQUENCE [LARGE SCALE GENOMIC DNA]</scope>
    <source>
        <strain evidence="1 2">RF6</strain>
    </source>
</reference>
<organism evidence="1 2">
    <name type="scientific">Leucobacter luti</name>
    <dbReference type="NCBI Taxonomy" id="340320"/>
    <lineage>
        <taxon>Bacteria</taxon>
        <taxon>Bacillati</taxon>
        <taxon>Actinomycetota</taxon>
        <taxon>Actinomycetes</taxon>
        <taxon>Micrococcales</taxon>
        <taxon>Microbacteriaceae</taxon>
        <taxon>Leucobacter</taxon>
    </lineage>
</organism>
<dbReference type="Proteomes" id="UP000291832">
    <property type="component" value="Unassembled WGS sequence"/>
</dbReference>
<comment type="caution">
    <text evidence="1">The sequence shown here is derived from an EMBL/GenBank/DDBJ whole genome shotgun (WGS) entry which is preliminary data.</text>
</comment>